<name>A0A9P6DSL1_9AGAM</name>
<organism evidence="2 3">
    <name type="scientific">Hydnum rufescens UP504</name>
    <dbReference type="NCBI Taxonomy" id="1448309"/>
    <lineage>
        <taxon>Eukaryota</taxon>
        <taxon>Fungi</taxon>
        <taxon>Dikarya</taxon>
        <taxon>Basidiomycota</taxon>
        <taxon>Agaricomycotina</taxon>
        <taxon>Agaricomycetes</taxon>
        <taxon>Cantharellales</taxon>
        <taxon>Hydnaceae</taxon>
        <taxon>Hydnum</taxon>
    </lineage>
</organism>
<evidence type="ECO:0000313" key="3">
    <source>
        <dbReference type="Proteomes" id="UP000886523"/>
    </source>
</evidence>
<proteinExistence type="predicted"/>
<reference evidence="2" key="1">
    <citation type="journal article" date="2020" name="Nat. Commun.">
        <title>Large-scale genome sequencing of mycorrhizal fungi provides insights into the early evolution of symbiotic traits.</title>
        <authorList>
            <person name="Miyauchi S."/>
            <person name="Kiss E."/>
            <person name="Kuo A."/>
            <person name="Drula E."/>
            <person name="Kohler A."/>
            <person name="Sanchez-Garcia M."/>
            <person name="Morin E."/>
            <person name="Andreopoulos B."/>
            <person name="Barry K.W."/>
            <person name="Bonito G."/>
            <person name="Buee M."/>
            <person name="Carver A."/>
            <person name="Chen C."/>
            <person name="Cichocki N."/>
            <person name="Clum A."/>
            <person name="Culley D."/>
            <person name="Crous P.W."/>
            <person name="Fauchery L."/>
            <person name="Girlanda M."/>
            <person name="Hayes R.D."/>
            <person name="Keri Z."/>
            <person name="LaButti K."/>
            <person name="Lipzen A."/>
            <person name="Lombard V."/>
            <person name="Magnuson J."/>
            <person name="Maillard F."/>
            <person name="Murat C."/>
            <person name="Nolan M."/>
            <person name="Ohm R.A."/>
            <person name="Pangilinan J."/>
            <person name="Pereira M.F."/>
            <person name="Perotto S."/>
            <person name="Peter M."/>
            <person name="Pfister S."/>
            <person name="Riley R."/>
            <person name="Sitrit Y."/>
            <person name="Stielow J.B."/>
            <person name="Szollosi G."/>
            <person name="Zifcakova L."/>
            <person name="Stursova M."/>
            <person name="Spatafora J.W."/>
            <person name="Tedersoo L."/>
            <person name="Vaario L.M."/>
            <person name="Yamada A."/>
            <person name="Yan M."/>
            <person name="Wang P."/>
            <person name="Xu J."/>
            <person name="Bruns T."/>
            <person name="Baldrian P."/>
            <person name="Vilgalys R."/>
            <person name="Dunand C."/>
            <person name="Henrissat B."/>
            <person name="Grigoriev I.V."/>
            <person name="Hibbett D."/>
            <person name="Nagy L.G."/>
            <person name="Martin F.M."/>
        </authorList>
    </citation>
    <scope>NUCLEOTIDE SEQUENCE</scope>
    <source>
        <strain evidence="2">UP504</strain>
    </source>
</reference>
<feature type="transmembrane region" description="Helical" evidence="1">
    <location>
        <begin position="46"/>
        <end position="66"/>
    </location>
</feature>
<gene>
    <name evidence="2" type="ORF">BS47DRAFT_138545</name>
</gene>
<comment type="caution">
    <text evidence="2">The sequence shown here is derived from an EMBL/GenBank/DDBJ whole genome shotgun (WGS) entry which is preliminary data.</text>
</comment>
<keyword evidence="3" id="KW-1185">Reference proteome</keyword>
<dbReference type="AlphaFoldDB" id="A0A9P6DSL1"/>
<accession>A0A9P6DSL1</accession>
<protein>
    <submittedName>
        <fullName evidence="2">Uncharacterized protein</fullName>
    </submittedName>
</protein>
<dbReference type="EMBL" id="MU129031">
    <property type="protein sequence ID" value="KAF9509649.1"/>
    <property type="molecule type" value="Genomic_DNA"/>
</dbReference>
<keyword evidence="1" id="KW-0812">Transmembrane</keyword>
<evidence type="ECO:0000313" key="2">
    <source>
        <dbReference type="EMBL" id="KAF9509649.1"/>
    </source>
</evidence>
<dbReference type="Proteomes" id="UP000886523">
    <property type="component" value="Unassembled WGS sequence"/>
</dbReference>
<keyword evidence="1" id="KW-0472">Membrane</keyword>
<keyword evidence="1" id="KW-1133">Transmembrane helix</keyword>
<evidence type="ECO:0000256" key="1">
    <source>
        <dbReference type="SAM" id="Phobius"/>
    </source>
</evidence>
<sequence>MSCGRRCASQMTMSWNAYAMSWIEYLRLIRPLIFRSRHMEAGLLNFSIWLVIGLIISPQEVSYRLLSKPHCRKPRFCSIQRYLESAFDLGSNTSSSQLVWA</sequence>